<keyword evidence="10" id="KW-1185">Reference proteome</keyword>
<evidence type="ECO:0000256" key="5">
    <source>
        <dbReference type="RuleBase" id="RU003945"/>
    </source>
</evidence>
<keyword evidence="4 7" id="KW-0472">Membrane</keyword>
<evidence type="ECO:0000256" key="4">
    <source>
        <dbReference type="ARBA" id="ARBA00023136"/>
    </source>
</evidence>
<feature type="transmembrane region" description="Helical" evidence="7">
    <location>
        <begin position="147"/>
        <end position="167"/>
    </location>
</feature>
<gene>
    <name evidence="9" type="ORF">Vbra_5269</name>
</gene>
<dbReference type="VEuPathDB" id="CryptoDB:Vbra_5269"/>
<evidence type="ECO:0000313" key="10">
    <source>
        <dbReference type="Proteomes" id="UP000041254"/>
    </source>
</evidence>
<accession>A0A0G4ENP9</accession>
<evidence type="ECO:0000256" key="6">
    <source>
        <dbReference type="SAM" id="MobiDB-lite"/>
    </source>
</evidence>
<dbReference type="AlphaFoldDB" id="A0A0G4ENP9"/>
<feature type="compositionally biased region" description="Basic and acidic residues" evidence="6">
    <location>
        <begin position="463"/>
        <end position="475"/>
    </location>
</feature>
<feature type="compositionally biased region" description="Low complexity" evidence="6">
    <location>
        <begin position="451"/>
        <end position="461"/>
    </location>
</feature>
<dbReference type="PANTHER" id="PTHR12428:SF14">
    <property type="entry name" value="ALBINO3-LIKE PROTEIN 1, CHLOROPLASTIC"/>
    <property type="match status" value="1"/>
</dbReference>
<dbReference type="GO" id="GO:0016020">
    <property type="term" value="C:membrane"/>
    <property type="evidence" value="ECO:0007669"/>
    <property type="project" value="UniProtKB-SubCell"/>
</dbReference>
<dbReference type="InterPro" id="IPR028055">
    <property type="entry name" value="YidC/Oxa/ALB_C"/>
</dbReference>
<evidence type="ECO:0000256" key="2">
    <source>
        <dbReference type="ARBA" id="ARBA00022692"/>
    </source>
</evidence>
<proteinExistence type="inferred from homology"/>
<organism evidence="9 10">
    <name type="scientific">Vitrella brassicaformis (strain CCMP3155)</name>
    <dbReference type="NCBI Taxonomy" id="1169540"/>
    <lineage>
        <taxon>Eukaryota</taxon>
        <taxon>Sar</taxon>
        <taxon>Alveolata</taxon>
        <taxon>Colpodellida</taxon>
        <taxon>Vitrellaceae</taxon>
        <taxon>Vitrella</taxon>
    </lineage>
</organism>
<dbReference type="CDD" id="cd20070">
    <property type="entry name" value="5TM_YidC_Alb3"/>
    <property type="match status" value="1"/>
</dbReference>
<dbReference type="EMBL" id="CDMY01000271">
    <property type="protein sequence ID" value="CEL98483.1"/>
    <property type="molecule type" value="Genomic_DNA"/>
</dbReference>
<feature type="domain" description="Membrane insertase YidC/Oxa/ALB C-terminal" evidence="8">
    <location>
        <begin position="147"/>
        <end position="357"/>
    </location>
</feature>
<dbReference type="NCBIfam" id="TIGR03592">
    <property type="entry name" value="yidC_oxa1_cterm"/>
    <property type="match status" value="1"/>
</dbReference>
<dbReference type="Proteomes" id="UP000041254">
    <property type="component" value="Unassembled WGS sequence"/>
</dbReference>
<comment type="subcellular location">
    <subcellularLocation>
        <location evidence="1 5">Membrane</location>
        <topology evidence="1 5">Multi-pass membrane protein</topology>
    </subcellularLocation>
</comment>
<feature type="transmembrane region" description="Helical" evidence="7">
    <location>
        <begin position="323"/>
        <end position="345"/>
    </location>
</feature>
<dbReference type="PANTHER" id="PTHR12428">
    <property type="entry name" value="OXA1"/>
    <property type="match status" value="1"/>
</dbReference>
<keyword evidence="2 5" id="KW-0812">Transmembrane</keyword>
<name>A0A0G4ENP9_VITBC</name>
<dbReference type="InParanoid" id="A0A0G4ENP9"/>
<dbReference type="OrthoDB" id="436109at2759"/>
<dbReference type="Pfam" id="PF02096">
    <property type="entry name" value="60KD_IMP"/>
    <property type="match status" value="1"/>
</dbReference>
<evidence type="ECO:0000256" key="3">
    <source>
        <dbReference type="ARBA" id="ARBA00022989"/>
    </source>
</evidence>
<protein>
    <recommendedName>
        <fullName evidence="8">Membrane insertase YidC/Oxa/ALB C-terminal domain-containing protein</fullName>
    </recommendedName>
</protein>
<evidence type="ECO:0000256" key="7">
    <source>
        <dbReference type="SAM" id="Phobius"/>
    </source>
</evidence>
<evidence type="ECO:0000259" key="8">
    <source>
        <dbReference type="Pfam" id="PF02096"/>
    </source>
</evidence>
<reference evidence="9 10" key="1">
    <citation type="submission" date="2014-11" db="EMBL/GenBank/DDBJ databases">
        <authorList>
            <person name="Zhu J."/>
            <person name="Qi W."/>
            <person name="Song R."/>
        </authorList>
    </citation>
    <scope>NUCLEOTIDE SEQUENCE [LARGE SCALE GENOMIC DNA]</scope>
</reference>
<evidence type="ECO:0000313" key="9">
    <source>
        <dbReference type="EMBL" id="CEL98483.1"/>
    </source>
</evidence>
<comment type="similarity">
    <text evidence="5">Belongs to the OXA1/ALB3/YidC family.</text>
</comment>
<dbReference type="GO" id="GO:0051205">
    <property type="term" value="P:protein insertion into membrane"/>
    <property type="evidence" value="ECO:0007669"/>
    <property type="project" value="TreeGrafter"/>
</dbReference>
<keyword evidence="3 7" id="KW-1133">Transmembrane helix</keyword>
<dbReference type="InterPro" id="IPR047196">
    <property type="entry name" value="YidC_ALB_C"/>
</dbReference>
<sequence length="486" mass="53415">MRYHRRQWLAAALALCIGLNHYAAGFARTSAFTAVNRLQASRPPLRRSRPSPRMLDPTTLSALLPAALSFIPSPPVSAGGFGPVMEVLQGVAQAAGEGGEAVGQAVQTVTEEVAKEPGWWDNYVSFLENMIYQVHHVMEDKFGIPQFGWAIIVFTVLIRIFVFPITWNQMQGTQKIQALNPVVQEIKKRFGKNQQIQTLLTAQLYQEAKVNPLASILPAFVQIPIFLGLYRSLSNLAKDGQLSESFLWIPNLEGPTFGADPAQALNWLTTGWDGSNPPLGWEATLLYLTVPVIYVISQYISQAILTPPAEDEQSKRVQELLKYLPFLIGYFALSVPSALVIYWIASNVLVTAISWSLKQYFKSNPIEYDIKLDDIIPEELKNMLPTPDVSDILNMSWEDLLKDAQTHAVPPRASRRPREDDEILGDISVNGRAAAGAALVPPEATTMAADTTTTSSSSSSSGGKEEVPRVEKASERQTQPVSAGEA</sequence>
<feature type="region of interest" description="Disordered" evidence="6">
    <location>
        <begin position="405"/>
        <end position="486"/>
    </location>
</feature>
<dbReference type="GO" id="GO:0032977">
    <property type="term" value="F:membrane insertase activity"/>
    <property type="evidence" value="ECO:0007669"/>
    <property type="project" value="InterPro"/>
</dbReference>
<evidence type="ECO:0000256" key="1">
    <source>
        <dbReference type="ARBA" id="ARBA00004141"/>
    </source>
</evidence>
<feature type="compositionally biased region" description="Polar residues" evidence="6">
    <location>
        <begin position="476"/>
        <end position="486"/>
    </location>
</feature>
<dbReference type="InterPro" id="IPR001708">
    <property type="entry name" value="YidC/ALB3/OXA1/COX18"/>
</dbReference>
<dbReference type="OMA" id="CAMANAG"/>
<dbReference type="STRING" id="1169540.A0A0G4ENP9"/>